<evidence type="ECO:0000313" key="1">
    <source>
        <dbReference type="EMBL" id="NKZ05487.1"/>
    </source>
</evidence>
<keyword evidence="2" id="KW-1185">Reference proteome</keyword>
<dbReference type="Proteomes" id="UP000579250">
    <property type="component" value="Unassembled WGS sequence"/>
</dbReference>
<dbReference type="EMBL" id="JAAXPI010000022">
    <property type="protein sequence ID" value="NKZ05487.1"/>
    <property type="molecule type" value="Genomic_DNA"/>
</dbReference>
<name>A0A846Z0P1_9ACTN</name>
<accession>A0A846Z0P1</accession>
<dbReference type="RefSeq" id="WP_067634901.1">
    <property type="nucleotide sequence ID" value="NZ_JAAXPI010000022.1"/>
</dbReference>
<reference evidence="1 2" key="1">
    <citation type="submission" date="2020-04" db="EMBL/GenBank/DDBJ databases">
        <title>MicrobeNet Type strains.</title>
        <authorList>
            <person name="Nicholson A.C."/>
        </authorList>
    </citation>
    <scope>NUCLEOTIDE SEQUENCE [LARGE SCALE GENOMIC DNA]</scope>
    <source>
        <strain evidence="1 2">ATCC BAA-277</strain>
    </source>
</reference>
<gene>
    <name evidence="1" type="ORF">HGB48_17300</name>
</gene>
<sequence>MSATSGRRPSRSLVGTLGDLYRSRGLLLGLVATLAGFLLIVLAPSETAQVTVEGGRLVVNDGAQSLWAKFRIADIGAAVFQVGITLTIFQVLLNQIAEDRFVEHVRQILDEQQDDVTYAVVKSMAAGTRINDLRLSPAELDHVIENASRLRSGDAELGKVIARKLRTGVFESNEIWRNLVVRAEILELERATDHGRLHDYYNLYFQFAYYTTNVRRSRFAFRVLRFGDYDEALRAEDVGAVWRLPSTGEFDDDTWNDAFTLNALSFGGRPVEFVRSDVEREFVGHIPTEDFEDTARIWVQYSFTAKILADGNLLSFEVPKPTFGATYSISIGAPDIQRIRALDYFGATKPASIDYTPDMDHTRVVSISVDDWILPKAGVVVVWKRESPLS</sequence>
<evidence type="ECO:0000313" key="2">
    <source>
        <dbReference type="Proteomes" id="UP000579250"/>
    </source>
</evidence>
<dbReference type="AlphaFoldDB" id="A0A846Z0P1"/>
<proteinExistence type="predicted"/>
<organism evidence="1 2">
    <name type="scientific">Actinomadura latina</name>
    <dbReference type="NCBI Taxonomy" id="163603"/>
    <lineage>
        <taxon>Bacteria</taxon>
        <taxon>Bacillati</taxon>
        <taxon>Actinomycetota</taxon>
        <taxon>Actinomycetes</taxon>
        <taxon>Streptosporangiales</taxon>
        <taxon>Thermomonosporaceae</taxon>
        <taxon>Actinomadura</taxon>
    </lineage>
</organism>
<protein>
    <submittedName>
        <fullName evidence="1">Uncharacterized protein</fullName>
    </submittedName>
</protein>
<comment type="caution">
    <text evidence="1">The sequence shown here is derived from an EMBL/GenBank/DDBJ whole genome shotgun (WGS) entry which is preliminary data.</text>
</comment>